<dbReference type="GeneID" id="68918740"/>
<dbReference type="EMBL" id="HE601375">
    <property type="protein sequence ID" value="CAS01104.1"/>
    <property type="molecule type" value="Genomic_DNA"/>
</dbReference>
<dbReference type="CTD" id="68918740"/>
<evidence type="ECO:0000313" key="4">
    <source>
        <dbReference type="WormBase" id="CBG27286"/>
    </source>
</evidence>
<organism evidence="2 3">
    <name type="scientific">Caenorhabditis briggsae</name>
    <dbReference type="NCBI Taxonomy" id="6238"/>
    <lineage>
        <taxon>Eukaryota</taxon>
        <taxon>Metazoa</taxon>
        <taxon>Ecdysozoa</taxon>
        <taxon>Nematoda</taxon>
        <taxon>Chromadorea</taxon>
        <taxon>Rhabditida</taxon>
        <taxon>Rhabditina</taxon>
        <taxon>Rhabditomorpha</taxon>
        <taxon>Rhabditoidea</taxon>
        <taxon>Rhabditidae</taxon>
        <taxon>Peloderinae</taxon>
        <taxon>Caenorhabditis</taxon>
    </lineage>
</organism>
<name>B6IE40_CAEBR</name>
<dbReference type="OMA" id="VTFPWGA"/>
<dbReference type="AlphaFoldDB" id="B6IE40"/>
<dbReference type="Pfam" id="PF10318">
    <property type="entry name" value="7TM_GPCR_Srh"/>
    <property type="match status" value="1"/>
</dbReference>
<dbReference type="WormBase" id="CBG27286">
    <property type="protein sequence ID" value="CBP48576"/>
    <property type="gene ID" value="WBGene00088700"/>
</dbReference>
<dbReference type="eggNOG" id="ENOG502THFX">
    <property type="taxonomic scope" value="Eukaryota"/>
</dbReference>
<evidence type="ECO:0000256" key="1">
    <source>
        <dbReference type="SAM" id="Phobius"/>
    </source>
</evidence>
<protein>
    <submittedName>
        <fullName evidence="2">Protein CBG27286</fullName>
    </submittedName>
</protein>
<feature type="transmembrane region" description="Helical" evidence="1">
    <location>
        <begin position="238"/>
        <end position="267"/>
    </location>
</feature>
<gene>
    <name evidence="2 4" type="ORF">CBG27286</name>
    <name evidence="2" type="ORF">CBG_27286</name>
</gene>
<dbReference type="PANTHER" id="PTHR47405">
    <property type="entry name" value="SERPENTINE RECEPTOR, CLASS H-RELATED"/>
    <property type="match status" value="1"/>
</dbReference>
<evidence type="ECO:0000313" key="3">
    <source>
        <dbReference type="Proteomes" id="UP000008549"/>
    </source>
</evidence>
<proteinExistence type="predicted"/>
<feature type="transmembrane region" description="Helical" evidence="1">
    <location>
        <begin position="134"/>
        <end position="152"/>
    </location>
</feature>
<feature type="transmembrane region" description="Helical" evidence="1">
    <location>
        <begin position="16"/>
        <end position="38"/>
    </location>
</feature>
<dbReference type="PANTHER" id="PTHR47405:SF4">
    <property type="entry name" value="SERPENTINE RECEPTOR, CLASS H"/>
    <property type="match status" value="1"/>
</dbReference>
<dbReference type="Proteomes" id="UP000008549">
    <property type="component" value="Unassembled WGS sequence"/>
</dbReference>
<feature type="transmembrane region" description="Helical" evidence="1">
    <location>
        <begin position="95"/>
        <end position="113"/>
    </location>
</feature>
<dbReference type="RefSeq" id="XP_045100661.1">
    <property type="nucleotide sequence ID" value="XM_045238332.1"/>
</dbReference>
<evidence type="ECO:0000313" key="2">
    <source>
        <dbReference type="EMBL" id="CAS01104.1"/>
    </source>
</evidence>
<feature type="transmembrane region" description="Helical" evidence="1">
    <location>
        <begin position="279"/>
        <end position="299"/>
    </location>
</feature>
<dbReference type="InParanoid" id="B6IE40"/>
<accession>B6IE40</accession>
<dbReference type="InterPro" id="IPR019422">
    <property type="entry name" value="7TM_GPCR_serpentine_rcpt_Srh"/>
</dbReference>
<sequence>MLNSTCRFEDPFHVTVTHYLCALFSIPIYGISYTILLFKCPPHFYKYRNLLVIHITSGVLLEAHMGLWRAKVTFPWGALCANGLLAEYSPNLFQLWNFLFQFTAFSTVTLFVHRMEIVNIGITKCQKVVYFLRYAFYLNLPLLFVFNIFTYQDLSNQNGYKMKMEEARNSKIPDFMWCSNCFFMIFDSWIFIIYYCLAYAAVLCAFLTGGLAAFVTIRSLNSINIHLSERSVRIQKNFLYSLVVAAFIHIAFIFIPLSIFFAANFLFLEWSSLSHYLTFIVQEHGAASTLVMLITNTLLRKAAIQMCFSLFSSLRVRKDVPSIMISYVA</sequence>
<reference evidence="2 3" key="1">
    <citation type="journal article" date="2003" name="PLoS Biol.">
        <title>The genome sequence of Caenorhabditis briggsae: a platform for comparative genomics.</title>
        <authorList>
            <person name="Stein L.D."/>
            <person name="Bao Z."/>
            <person name="Blasiar D."/>
            <person name="Blumenthal T."/>
            <person name="Brent M.R."/>
            <person name="Chen N."/>
            <person name="Chinwalla A."/>
            <person name="Clarke L."/>
            <person name="Clee C."/>
            <person name="Coghlan A."/>
            <person name="Coulson A."/>
            <person name="D'Eustachio P."/>
            <person name="Fitch D.H."/>
            <person name="Fulton L.A."/>
            <person name="Fulton R.E."/>
            <person name="Griffiths-Jones S."/>
            <person name="Harris T.W."/>
            <person name="Hillier L.W."/>
            <person name="Kamath R."/>
            <person name="Kuwabara P.E."/>
            <person name="Mardis E.R."/>
            <person name="Marra M.A."/>
            <person name="Miner T.L."/>
            <person name="Minx P."/>
            <person name="Mullikin J.C."/>
            <person name="Plumb R.W."/>
            <person name="Rogers J."/>
            <person name="Schein J.E."/>
            <person name="Sohrmann M."/>
            <person name="Spieth J."/>
            <person name="Stajich J.E."/>
            <person name="Wei C."/>
            <person name="Willey D."/>
            <person name="Wilson R.K."/>
            <person name="Durbin R."/>
            <person name="Waterston R.H."/>
        </authorList>
    </citation>
    <scope>NUCLEOTIDE SEQUENCE [LARGE SCALE GENOMIC DNA]</scope>
    <source>
        <strain evidence="2 3">AF16</strain>
    </source>
</reference>
<feature type="transmembrane region" description="Helical" evidence="1">
    <location>
        <begin position="50"/>
        <end position="68"/>
    </location>
</feature>
<keyword evidence="1" id="KW-1133">Transmembrane helix</keyword>
<dbReference type="HOGENOM" id="CLU_047463_1_0_1"/>
<keyword evidence="3" id="KW-1185">Reference proteome</keyword>
<keyword evidence="1" id="KW-0472">Membrane</keyword>
<reference evidence="2 3" key="2">
    <citation type="journal article" date="2011" name="PLoS Genet.">
        <title>Caenorhabditis briggsae recombinant inbred line genotypes reveal inter-strain incompatibility and the evolution of recombination.</title>
        <authorList>
            <person name="Ross J.A."/>
            <person name="Koboldt D.C."/>
            <person name="Staisch J.E."/>
            <person name="Chamberlin H.M."/>
            <person name="Gupta B.P."/>
            <person name="Miller R.D."/>
            <person name="Baird S.E."/>
            <person name="Haag E.S."/>
        </authorList>
    </citation>
    <scope>NUCLEOTIDE SEQUENCE [LARGE SCALE GENOMIC DNA]</scope>
    <source>
        <strain evidence="2 3">AF16</strain>
    </source>
</reference>
<dbReference type="KEGG" id="cbr:CBG_27286"/>
<keyword evidence="1" id="KW-0812">Transmembrane</keyword>
<feature type="transmembrane region" description="Helical" evidence="1">
    <location>
        <begin position="192"/>
        <end position="217"/>
    </location>
</feature>